<comment type="caution">
    <text evidence="1">The sequence shown here is derived from an EMBL/GenBank/DDBJ whole genome shotgun (WGS) entry which is preliminary data.</text>
</comment>
<dbReference type="EMBL" id="CAJNOK010010683">
    <property type="protein sequence ID" value="CAF1122093.1"/>
    <property type="molecule type" value="Genomic_DNA"/>
</dbReference>
<gene>
    <name evidence="1" type="ORF">OVA965_LOCUS20231</name>
    <name evidence="2" type="ORF">TMI583_LOCUS20548</name>
</gene>
<dbReference type="Proteomes" id="UP000677228">
    <property type="component" value="Unassembled WGS sequence"/>
</dbReference>
<dbReference type="AlphaFoldDB" id="A0A8S2E4I1"/>
<reference evidence="1" key="1">
    <citation type="submission" date="2021-02" db="EMBL/GenBank/DDBJ databases">
        <authorList>
            <person name="Nowell W R."/>
        </authorList>
    </citation>
    <scope>NUCLEOTIDE SEQUENCE</scope>
</reference>
<name>A0A8S2E4I1_9BILA</name>
<protein>
    <submittedName>
        <fullName evidence="1">Uncharacterized protein</fullName>
    </submittedName>
</protein>
<organism evidence="1 3">
    <name type="scientific">Didymodactylos carnosus</name>
    <dbReference type="NCBI Taxonomy" id="1234261"/>
    <lineage>
        <taxon>Eukaryota</taxon>
        <taxon>Metazoa</taxon>
        <taxon>Spiralia</taxon>
        <taxon>Gnathifera</taxon>
        <taxon>Rotifera</taxon>
        <taxon>Eurotatoria</taxon>
        <taxon>Bdelloidea</taxon>
        <taxon>Philodinida</taxon>
        <taxon>Philodinidae</taxon>
        <taxon>Didymodactylos</taxon>
    </lineage>
</organism>
<evidence type="ECO:0000313" key="1">
    <source>
        <dbReference type="EMBL" id="CAF1122093.1"/>
    </source>
</evidence>
<dbReference type="Proteomes" id="UP000682733">
    <property type="component" value="Unassembled WGS sequence"/>
</dbReference>
<evidence type="ECO:0000313" key="3">
    <source>
        <dbReference type="Proteomes" id="UP000677228"/>
    </source>
</evidence>
<evidence type="ECO:0000313" key="2">
    <source>
        <dbReference type="EMBL" id="CAF3896820.1"/>
    </source>
</evidence>
<proteinExistence type="predicted"/>
<dbReference type="EMBL" id="CAJOBA010017744">
    <property type="protein sequence ID" value="CAF3896820.1"/>
    <property type="molecule type" value="Genomic_DNA"/>
</dbReference>
<sequence>MTFLVASGELGQCFINQINDLRNSRQIFVYCRNKHYHEEWTEFYINSKVKRIHTELHELIDDLKLSVNDYLEHEKDGVFNEIARKKNTTDAIDRFH</sequence>
<accession>A0A8S2E4I1</accession>